<dbReference type="InterPro" id="IPR044946">
    <property type="entry name" value="Restrct_endonuc_typeI_TRD_sf"/>
</dbReference>
<protein>
    <recommendedName>
        <fullName evidence="5">Type I restriction modification DNA specificity domain-containing protein</fullName>
    </recommendedName>
</protein>
<evidence type="ECO:0000256" key="3">
    <source>
        <dbReference type="ARBA" id="ARBA00023125"/>
    </source>
</evidence>
<comment type="subunit">
    <text evidence="4">The methyltransferase is composed of M and S polypeptides.</text>
</comment>
<dbReference type="Pfam" id="PF01420">
    <property type="entry name" value="Methylase_S"/>
    <property type="match status" value="1"/>
</dbReference>
<dbReference type="GO" id="GO:0003677">
    <property type="term" value="F:DNA binding"/>
    <property type="evidence" value="ECO:0007669"/>
    <property type="project" value="UniProtKB-KW"/>
</dbReference>
<proteinExistence type="inferred from homology"/>
<dbReference type="Proteomes" id="UP000463951">
    <property type="component" value="Chromosome"/>
</dbReference>
<accession>A0A499UXY9</accession>
<dbReference type="AlphaFoldDB" id="A0A499UXY9"/>
<dbReference type="PANTHER" id="PTHR43140">
    <property type="entry name" value="TYPE-1 RESTRICTION ENZYME ECOKI SPECIFICITY PROTEIN"/>
    <property type="match status" value="1"/>
</dbReference>
<evidence type="ECO:0000256" key="4">
    <source>
        <dbReference type="ARBA" id="ARBA00038652"/>
    </source>
</evidence>
<dbReference type="Gene3D" id="3.90.220.20">
    <property type="entry name" value="DNA methylase specificity domains"/>
    <property type="match status" value="1"/>
</dbReference>
<keyword evidence="2" id="KW-0680">Restriction system</keyword>
<reference evidence="6 7" key="1">
    <citation type="journal article" date="2020" name="Int. J. Syst. Evol. Microbiol.">
        <title>Reclassification of Streptomyces castelarensis and Streptomyces sporoclivatus as later heterotypic synonyms of Streptomyces antimycoticus.</title>
        <authorList>
            <person name="Komaki H."/>
            <person name="Tamura T."/>
        </authorList>
    </citation>
    <scope>NUCLEOTIDE SEQUENCE [LARGE SCALE GENOMIC DNA]</scope>
    <source>
        <strain evidence="6 7">NBRC 100767</strain>
    </source>
</reference>
<feature type="domain" description="Type I restriction modification DNA specificity" evidence="5">
    <location>
        <begin position="80"/>
        <end position="139"/>
    </location>
</feature>
<evidence type="ECO:0000313" key="7">
    <source>
        <dbReference type="Proteomes" id="UP000463951"/>
    </source>
</evidence>
<evidence type="ECO:0000313" key="6">
    <source>
        <dbReference type="EMBL" id="BBJ41579.1"/>
    </source>
</evidence>
<sequence length="179" mass="19792">MVFPRHLKDRRISDEADERMTEGTARRLRNFELRERDIVCVRSGAIVPPALVQQHQVGWLMSPNVMRLRVPEGQEGGVLPEYLLHYLCLDESVAWMQDRAPATAAPSLRSESLGSLRIPLPDLAEQQEIVAALNSLDELDRAHQAVATSARRTRIALAGALLGPSAEPAPGTFEKEAPL</sequence>
<keyword evidence="3" id="KW-0238">DNA-binding</keyword>
<dbReference type="InterPro" id="IPR000055">
    <property type="entry name" value="Restrct_endonuc_typeI_TRD"/>
</dbReference>
<comment type="similarity">
    <text evidence="1">Belongs to the type-I restriction system S methylase family.</text>
</comment>
<dbReference type="EMBL" id="AP019620">
    <property type="protein sequence ID" value="BBJ41579.1"/>
    <property type="molecule type" value="Genomic_DNA"/>
</dbReference>
<dbReference type="InterPro" id="IPR051212">
    <property type="entry name" value="Type-I_RE_S_subunit"/>
</dbReference>
<dbReference type="GO" id="GO:0009307">
    <property type="term" value="P:DNA restriction-modification system"/>
    <property type="evidence" value="ECO:0007669"/>
    <property type="project" value="UniProtKB-KW"/>
</dbReference>
<name>A0A499UXY9_9ACTN</name>
<evidence type="ECO:0000259" key="5">
    <source>
        <dbReference type="Pfam" id="PF01420"/>
    </source>
</evidence>
<evidence type="ECO:0000256" key="1">
    <source>
        <dbReference type="ARBA" id="ARBA00010923"/>
    </source>
</evidence>
<evidence type="ECO:0000256" key="2">
    <source>
        <dbReference type="ARBA" id="ARBA00022747"/>
    </source>
</evidence>
<dbReference type="SUPFAM" id="SSF116734">
    <property type="entry name" value="DNA methylase specificity domain"/>
    <property type="match status" value="1"/>
</dbReference>
<gene>
    <name evidence="6" type="ORF">SSPO_042970</name>
</gene>
<dbReference type="PANTHER" id="PTHR43140:SF1">
    <property type="entry name" value="TYPE I RESTRICTION ENZYME ECOKI SPECIFICITY SUBUNIT"/>
    <property type="match status" value="1"/>
</dbReference>
<organism evidence="6 7">
    <name type="scientific">Streptomyces antimycoticus</name>
    <dbReference type="NCBI Taxonomy" id="68175"/>
    <lineage>
        <taxon>Bacteria</taxon>
        <taxon>Bacillati</taxon>
        <taxon>Actinomycetota</taxon>
        <taxon>Actinomycetes</taxon>
        <taxon>Kitasatosporales</taxon>
        <taxon>Streptomycetaceae</taxon>
        <taxon>Streptomyces</taxon>
        <taxon>Streptomyces violaceusniger group</taxon>
    </lineage>
</organism>